<dbReference type="Proteomes" id="UP001214638">
    <property type="component" value="Unassembled WGS sequence"/>
</dbReference>
<dbReference type="GO" id="GO:0070628">
    <property type="term" value="F:proteasome binding"/>
    <property type="evidence" value="ECO:0007669"/>
    <property type="project" value="TreeGrafter"/>
</dbReference>
<reference evidence="9" key="1">
    <citation type="journal article" date="2023" name="Nat. Microbiol.">
        <title>Babesia duncani multi-omics identifies virulence factors and drug targets.</title>
        <authorList>
            <person name="Singh P."/>
            <person name="Lonardi S."/>
            <person name="Liang Q."/>
            <person name="Vydyam P."/>
            <person name="Khabirova E."/>
            <person name="Fang T."/>
            <person name="Gihaz S."/>
            <person name="Thekkiniath J."/>
            <person name="Munshi M."/>
            <person name="Abel S."/>
            <person name="Ciampossin L."/>
            <person name="Batugedara G."/>
            <person name="Gupta M."/>
            <person name="Lu X.M."/>
            <person name="Lenz T."/>
            <person name="Chakravarty S."/>
            <person name="Cornillot E."/>
            <person name="Hu Y."/>
            <person name="Ma W."/>
            <person name="Gonzalez L.M."/>
            <person name="Sanchez S."/>
            <person name="Estrada K."/>
            <person name="Sanchez-Flores A."/>
            <person name="Montero E."/>
            <person name="Harb O.S."/>
            <person name="Le Roch K.G."/>
            <person name="Mamoun C.B."/>
        </authorList>
    </citation>
    <scope>NUCLEOTIDE SEQUENCE</scope>
    <source>
        <strain evidence="9">WA1</strain>
    </source>
</reference>
<dbReference type="SUPFAM" id="SSF54001">
    <property type="entry name" value="Cysteine proteinases"/>
    <property type="match status" value="1"/>
</dbReference>
<dbReference type="PANTHER" id="PTHR43982">
    <property type="entry name" value="UBIQUITIN CARBOXYL-TERMINAL HYDROLASE"/>
    <property type="match status" value="1"/>
</dbReference>
<dbReference type="InterPro" id="IPR038765">
    <property type="entry name" value="Papain-like_cys_pep_sf"/>
</dbReference>
<keyword evidence="10" id="KW-1185">Reference proteome</keyword>
<accession>A0AAD9PL10</accession>
<protein>
    <recommendedName>
        <fullName evidence="2">ubiquitinyl hydrolase 1</fullName>
        <ecNumber evidence="2">3.4.19.12</ecNumber>
    </recommendedName>
</protein>
<dbReference type="GO" id="GO:0043161">
    <property type="term" value="P:proteasome-mediated ubiquitin-dependent protein catabolic process"/>
    <property type="evidence" value="ECO:0007669"/>
    <property type="project" value="InterPro"/>
</dbReference>
<evidence type="ECO:0000256" key="2">
    <source>
        <dbReference type="ARBA" id="ARBA00012759"/>
    </source>
</evidence>
<dbReference type="PROSITE" id="PS50053">
    <property type="entry name" value="UBIQUITIN_2"/>
    <property type="match status" value="1"/>
</dbReference>
<keyword evidence="3 9" id="KW-0645">Protease</keyword>
<evidence type="ECO:0000256" key="1">
    <source>
        <dbReference type="ARBA" id="ARBA00000707"/>
    </source>
</evidence>
<comment type="catalytic activity">
    <reaction evidence="1">
        <text>Thiol-dependent hydrolysis of ester, thioester, amide, peptide and isopeptide bonds formed by the C-terminal Gly of ubiquitin (a 76-residue protein attached to proteins as an intracellular targeting signal).</text>
        <dbReference type="EC" id="3.4.19.12"/>
    </reaction>
</comment>
<dbReference type="Pfam" id="PF00443">
    <property type="entry name" value="UCH"/>
    <property type="match status" value="1"/>
</dbReference>
<dbReference type="SMART" id="SM00213">
    <property type="entry name" value="UBQ"/>
    <property type="match status" value="1"/>
</dbReference>
<evidence type="ECO:0000259" key="7">
    <source>
        <dbReference type="PROSITE" id="PS50053"/>
    </source>
</evidence>
<feature type="domain" description="USP" evidence="8">
    <location>
        <begin position="112"/>
        <end position="451"/>
    </location>
</feature>
<keyword evidence="5 9" id="KW-0378">Hydrolase</keyword>
<evidence type="ECO:0000313" key="10">
    <source>
        <dbReference type="Proteomes" id="UP001214638"/>
    </source>
</evidence>
<organism evidence="9 10">
    <name type="scientific">Babesia duncani</name>
    <dbReference type="NCBI Taxonomy" id="323732"/>
    <lineage>
        <taxon>Eukaryota</taxon>
        <taxon>Sar</taxon>
        <taxon>Alveolata</taxon>
        <taxon>Apicomplexa</taxon>
        <taxon>Aconoidasida</taxon>
        <taxon>Piroplasmida</taxon>
        <taxon>Babesiidae</taxon>
        <taxon>Babesia</taxon>
    </lineage>
</organism>
<dbReference type="KEGG" id="bdw:94335941"/>
<dbReference type="Gene3D" id="3.10.20.90">
    <property type="entry name" value="Phosphatidylinositol 3-kinase Catalytic Subunit, Chain A, domain 1"/>
    <property type="match status" value="1"/>
</dbReference>
<dbReference type="Pfam" id="PF00240">
    <property type="entry name" value="ubiquitin"/>
    <property type="match status" value="1"/>
</dbReference>
<dbReference type="GeneID" id="94335941"/>
<evidence type="ECO:0000313" key="9">
    <source>
        <dbReference type="EMBL" id="KAK2196397.1"/>
    </source>
</evidence>
<dbReference type="InterPro" id="IPR018200">
    <property type="entry name" value="USP_CS"/>
</dbReference>
<dbReference type="InterPro" id="IPR001394">
    <property type="entry name" value="Peptidase_C19_UCH"/>
</dbReference>
<comment type="caution">
    <text evidence="9">The sequence shown here is derived from an EMBL/GenBank/DDBJ whole genome shotgun (WGS) entry which is preliminary data.</text>
</comment>
<gene>
    <name evidence="9" type="ORF">BdWA1_001643</name>
</gene>
<dbReference type="CDD" id="cd16104">
    <property type="entry name" value="Ubl_USP14_like"/>
    <property type="match status" value="1"/>
</dbReference>
<dbReference type="EC" id="3.4.19.12" evidence="2"/>
<dbReference type="AlphaFoldDB" id="A0AAD9PL10"/>
<dbReference type="PANTHER" id="PTHR43982:SF1">
    <property type="entry name" value="UBIQUITIN CARBOXYL-TERMINAL HYDROLASE 14"/>
    <property type="match status" value="1"/>
</dbReference>
<sequence>MTVASVKVTVKWMSKQFDNLELCLDESLDVFKAQLRSLTGVPEERQKIMYKGLMLNSTNFPNLKVKDGANFLLIGSAEKVPENLQKIRFVEDMTTSEKSELLSKANARVLPAGIMNMGNTCYFNAVVQFLIPVIELWDGLQSTMGTTEHLGSNEEISLVKSLVEMKQNLPRALERFVPLAQLQNLRRLNPLFSRKDPKTGRYMQQDSEECLLCILSAINSTTRSKLADDLFGFSLIHKIRPVEHNGEDWTVSAGHNLMLSCYVGTQLKPVDYLLQGIQLSLNETLEKFSESAGCNVIHEKVTRLSSLPRYLLVHLVRFEWKQESQVSHTEAVKAKVCRKIQFDRYLDVSEVCTDELRNKLLAIRSLELNSEGAKGSVDGYQMRSGEYATGKYELEAIVSEPIRAKVAESRNLDKWLMFDDDCVVEYDWGSFDVCGGRSDYHIAVLLLYKVQVCKFSCN</sequence>
<evidence type="ECO:0000259" key="8">
    <source>
        <dbReference type="PROSITE" id="PS50235"/>
    </source>
</evidence>
<dbReference type="InterPro" id="IPR000626">
    <property type="entry name" value="Ubiquitin-like_dom"/>
</dbReference>
<keyword evidence="4" id="KW-0833">Ubl conjugation pathway</keyword>
<name>A0AAD9PL10_9APIC</name>
<evidence type="ECO:0000256" key="3">
    <source>
        <dbReference type="ARBA" id="ARBA00022670"/>
    </source>
</evidence>
<proteinExistence type="predicted"/>
<dbReference type="PROSITE" id="PS50235">
    <property type="entry name" value="USP_3"/>
    <property type="match status" value="1"/>
</dbReference>
<evidence type="ECO:0000256" key="4">
    <source>
        <dbReference type="ARBA" id="ARBA00022786"/>
    </source>
</evidence>
<dbReference type="GO" id="GO:0004843">
    <property type="term" value="F:cysteine-type deubiquitinase activity"/>
    <property type="evidence" value="ECO:0007669"/>
    <property type="project" value="UniProtKB-EC"/>
</dbReference>
<dbReference type="GO" id="GO:0061136">
    <property type="term" value="P:regulation of proteasomal protein catabolic process"/>
    <property type="evidence" value="ECO:0007669"/>
    <property type="project" value="TreeGrafter"/>
</dbReference>
<dbReference type="GO" id="GO:0016579">
    <property type="term" value="P:protein deubiquitination"/>
    <property type="evidence" value="ECO:0007669"/>
    <property type="project" value="InterPro"/>
</dbReference>
<dbReference type="PROSITE" id="PS00972">
    <property type="entry name" value="USP_1"/>
    <property type="match status" value="1"/>
</dbReference>
<dbReference type="InterPro" id="IPR029071">
    <property type="entry name" value="Ubiquitin-like_domsf"/>
</dbReference>
<feature type="domain" description="Ubiquitin-like" evidence="7">
    <location>
        <begin position="6"/>
        <end position="74"/>
    </location>
</feature>
<evidence type="ECO:0000256" key="5">
    <source>
        <dbReference type="ARBA" id="ARBA00022801"/>
    </source>
</evidence>
<keyword evidence="6" id="KW-0788">Thiol protease</keyword>
<dbReference type="InterPro" id="IPR044635">
    <property type="entry name" value="UBP14-like"/>
</dbReference>
<evidence type="ECO:0000256" key="6">
    <source>
        <dbReference type="ARBA" id="ARBA00022807"/>
    </source>
</evidence>
<dbReference type="RefSeq" id="XP_067803239.1">
    <property type="nucleotide sequence ID" value="XM_067946675.1"/>
</dbReference>
<dbReference type="SUPFAM" id="SSF54236">
    <property type="entry name" value="Ubiquitin-like"/>
    <property type="match status" value="1"/>
</dbReference>
<dbReference type="EMBL" id="JALLKP010000002">
    <property type="protein sequence ID" value="KAK2196397.1"/>
    <property type="molecule type" value="Genomic_DNA"/>
</dbReference>
<dbReference type="Gene3D" id="3.90.70.10">
    <property type="entry name" value="Cysteine proteinases"/>
    <property type="match status" value="1"/>
</dbReference>
<dbReference type="InterPro" id="IPR028889">
    <property type="entry name" value="USP"/>
</dbReference>